<protein>
    <submittedName>
        <fullName evidence="1">Uncharacterized protein</fullName>
    </submittedName>
</protein>
<keyword evidence="2" id="KW-1185">Reference proteome</keyword>
<evidence type="ECO:0000313" key="2">
    <source>
        <dbReference type="Proteomes" id="UP001057402"/>
    </source>
</evidence>
<dbReference type="Proteomes" id="UP001057402">
    <property type="component" value="Chromosome 7"/>
</dbReference>
<reference evidence="2" key="1">
    <citation type="journal article" date="2023" name="Front. Plant Sci.">
        <title>Chromosomal-level genome assembly of Melastoma candidum provides insights into trichome evolution.</title>
        <authorList>
            <person name="Zhong Y."/>
            <person name="Wu W."/>
            <person name="Sun C."/>
            <person name="Zou P."/>
            <person name="Liu Y."/>
            <person name="Dai S."/>
            <person name="Zhou R."/>
        </authorList>
    </citation>
    <scope>NUCLEOTIDE SEQUENCE [LARGE SCALE GENOMIC DNA]</scope>
</reference>
<gene>
    <name evidence="1" type="ORF">MLD38_027333</name>
</gene>
<dbReference type="EMBL" id="CM042886">
    <property type="protein sequence ID" value="KAI4342748.1"/>
    <property type="molecule type" value="Genomic_DNA"/>
</dbReference>
<organism evidence="1 2">
    <name type="scientific">Melastoma candidum</name>
    <dbReference type="NCBI Taxonomy" id="119954"/>
    <lineage>
        <taxon>Eukaryota</taxon>
        <taxon>Viridiplantae</taxon>
        <taxon>Streptophyta</taxon>
        <taxon>Embryophyta</taxon>
        <taxon>Tracheophyta</taxon>
        <taxon>Spermatophyta</taxon>
        <taxon>Magnoliopsida</taxon>
        <taxon>eudicotyledons</taxon>
        <taxon>Gunneridae</taxon>
        <taxon>Pentapetalae</taxon>
        <taxon>rosids</taxon>
        <taxon>malvids</taxon>
        <taxon>Myrtales</taxon>
        <taxon>Melastomataceae</taxon>
        <taxon>Melastomatoideae</taxon>
        <taxon>Melastomateae</taxon>
        <taxon>Melastoma</taxon>
    </lineage>
</organism>
<proteinExistence type="predicted"/>
<evidence type="ECO:0000313" key="1">
    <source>
        <dbReference type="EMBL" id="KAI4342748.1"/>
    </source>
</evidence>
<accession>A0ACB9P181</accession>
<name>A0ACB9P181_9MYRT</name>
<comment type="caution">
    <text evidence="1">The sequence shown here is derived from an EMBL/GenBank/DDBJ whole genome shotgun (WGS) entry which is preliminary data.</text>
</comment>
<sequence>MVRALRTAMLVPFLDHLDERNPTPAPLDEPLLYVALDLSGIPHLSFILQLPMPLKGSEHTTLTHTLFSPSPPDVNPVSERITTRRMVSQGVEA</sequence>